<organism evidence="11">
    <name type="scientific">Tetragnatha maxillosa</name>
    <dbReference type="NCBI Taxonomy" id="216284"/>
    <lineage>
        <taxon>Eukaryota</taxon>
        <taxon>Metazoa</taxon>
        <taxon>Ecdysozoa</taxon>
        <taxon>Arthropoda</taxon>
        <taxon>Chelicerata</taxon>
        <taxon>Arachnida</taxon>
        <taxon>Araneae</taxon>
        <taxon>Araneomorphae</taxon>
        <taxon>Entelegynae</taxon>
        <taxon>Araneoidea</taxon>
        <taxon>Tetragnathidae</taxon>
        <taxon>Tetragnatha</taxon>
    </lineage>
</organism>
<keyword evidence="9 11" id="KW-0496">Mitochondrion</keyword>
<dbReference type="GO" id="GO:0031966">
    <property type="term" value="C:mitochondrial membrane"/>
    <property type="evidence" value="ECO:0007669"/>
    <property type="project" value="UniProtKB-SubCell"/>
</dbReference>
<protein>
    <recommendedName>
        <fullName evidence="3 9">NADH-ubiquinone oxidoreductase chain 3</fullName>
        <ecNumber evidence="9">7.1.1.2</ecNumber>
    </recommendedName>
</protein>
<evidence type="ECO:0000313" key="11">
    <source>
        <dbReference type="EMBL" id="AKG65073.1"/>
    </source>
</evidence>
<feature type="transmembrane region" description="Helical" evidence="9">
    <location>
        <begin position="50"/>
        <end position="72"/>
    </location>
</feature>
<comment type="similarity">
    <text evidence="2 9">Belongs to the complex I subunit 3 family.</text>
</comment>
<evidence type="ECO:0000256" key="3">
    <source>
        <dbReference type="ARBA" id="ARBA00021007"/>
    </source>
</evidence>
<proteinExistence type="inferred from homology"/>
<dbReference type="AlphaFoldDB" id="A0A0N6WE31"/>
<feature type="chain" id="PRO_5006009893" description="NADH-ubiquinone oxidoreductase chain 3" evidence="10">
    <location>
        <begin position="19"/>
        <end position="106"/>
    </location>
</feature>
<evidence type="ECO:0000256" key="10">
    <source>
        <dbReference type="SAM" id="SignalP"/>
    </source>
</evidence>
<comment type="subcellular location">
    <subcellularLocation>
        <location evidence="1">Membrane</location>
    </subcellularLocation>
    <subcellularLocation>
        <location evidence="9">Mitochondrion membrane</location>
        <topology evidence="9">Multi-pass membrane protein</topology>
    </subcellularLocation>
</comment>
<gene>
    <name evidence="11" type="primary">ND3</name>
</gene>
<reference evidence="11" key="2">
    <citation type="journal article" date="2016" name="Int. J. Biol. Sci.">
        <title>The Complete Mitochondrial Genome of two Tetragnatha Spiders (Araneae: Tetragnathidae): Severe Truncation of tRNAs and Novel Gene Rearrangements in Araneae.</title>
        <authorList>
            <person name="Wang Z.L."/>
            <person name="Li C."/>
            <person name="Fang W.Y."/>
            <person name="Yu X.P."/>
        </authorList>
    </citation>
    <scope>NUCLEOTIDE SEQUENCE</scope>
</reference>
<evidence type="ECO:0000256" key="7">
    <source>
        <dbReference type="ARBA" id="ARBA00023136"/>
    </source>
</evidence>
<accession>A0A0N6WE31</accession>
<dbReference type="GO" id="GO:0008137">
    <property type="term" value="F:NADH dehydrogenase (ubiquinone) activity"/>
    <property type="evidence" value="ECO:0007669"/>
    <property type="project" value="UniProtKB-UniRule"/>
</dbReference>
<dbReference type="EC" id="7.1.1.2" evidence="9"/>
<keyword evidence="4 9" id="KW-0813">Transport</keyword>
<evidence type="ECO:0000256" key="2">
    <source>
        <dbReference type="ARBA" id="ARBA00008472"/>
    </source>
</evidence>
<dbReference type="Pfam" id="PF00507">
    <property type="entry name" value="Oxidored_q4"/>
    <property type="match status" value="1"/>
</dbReference>
<feature type="transmembrane region" description="Helical" evidence="9">
    <location>
        <begin position="84"/>
        <end position="103"/>
    </location>
</feature>
<keyword evidence="9" id="KW-0520">NAD</keyword>
<evidence type="ECO:0000256" key="4">
    <source>
        <dbReference type="ARBA" id="ARBA00022448"/>
    </source>
</evidence>
<dbReference type="InterPro" id="IPR000440">
    <property type="entry name" value="NADH_UbQ/plastoQ_OxRdtase_su3"/>
</dbReference>
<dbReference type="PANTHER" id="PTHR11058">
    <property type="entry name" value="NADH-UBIQUINONE OXIDOREDUCTASE CHAIN 3"/>
    <property type="match status" value="1"/>
</dbReference>
<dbReference type="InterPro" id="IPR038430">
    <property type="entry name" value="NDAH_ubi_oxred_su3_sf"/>
</dbReference>
<feature type="signal peptide" evidence="10">
    <location>
        <begin position="1"/>
        <end position="18"/>
    </location>
</feature>
<dbReference type="EMBL" id="KP306789">
    <property type="protein sequence ID" value="AKG65073.1"/>
    <property type="molecule type" value="Genomic_DNA"/>
</dbReference>
<reference evidence="11" key="1">
    <citation type="submission" date="2014-12" db="EMBL/GenBank/DDBJ databases">
        <authorList>
            <person name="Jaenicke S."/>
        </authorList>
    </citation>
    <scope>NUCLEOTIDE SEQUENCE</scope>
</reference>
<keyword evidence="9" id="KW-1278">Translocase</keyword>
<keyword evidence="7 9" id="KW-0472">Membrane</keyword>
<geneLocation type="mitochondrion" evidence="11"/>
<dbReference type="PANTHER" id="PTHR11058:SF9">
    <property type="entry name" value="NADH-UBIQUINONE OXIDOREDUCTASE CHAIN 3"/>
    <property type="match status" value="1"/>
</dbReference>
<keyword evidence="9" id="KW-0679">Respiratory chain</keyword>
<comment type="function">
    <text evidence="9">Core subunit of the mitochondrial membrane respiratory chain NADH dehydrogenase (Complex I) which catalyzes electron transfer from NADH through the respiratory chain, using ubiquinone as an electron acceptor. Essential for the catalytic activity of complex I.</text>
</comment>
<comment type="catalytic activity">
    <reaction evidence="8 9">
        <text>a ubiquinone + NADH + 5 H(+)(in) = a ubiquinol + NAD(+) + 4 H(+)(out)</text>
        <dbReference type="Rhea" id="RHEA:29091"/>
        <dbReference type="Rhea" id="RHEA-COMP:9565"/>
        <dbReference type="Rhea" id="RHEA-COMP:9566"/>
        <dbReference type="ChEBI" id="CHEBI:15378"/>
        <dbReference type="ChEBI" id="CHEBI:16389"/>
        <dbReference type="ChEBI" id="CHEBI:17976"/>
        <dbReference type="ChEBI" id="CHEBI:57540"/>
        <dbReference type="ChEBI" id="CHEBI:57945"/>
        <dbReference type="EC" id="7.1.1.2"/>
    </reaction>
</comment>
<keyword evidence="9" id="KW-0249">Electron transport</keyword>
<dbReference type="GO" id="GO:0030964">
    <property type="term" value="C:NADH dehydrogenase complex"/>
    <property type="evidence" value="ECO:0007669"/>
    <property type="project" value="TreeGrafter"/>
</dbReference>
<evidence type="ECO:0000256" key="6">
    <source>
        <dbReference type="ARBA" id="ARBA00022989"/>
    </source>
</evidence>
<keyword evidence="9" id="KW-0830">Ubiquinone</keyword>
<keyword evidence="10" id="KW-0732">Signal</keyword>
<keyword evidence="6 9" id="KW-1133">Transmembrane helix</keyword>
<name>A0A0N6WE31_9ARAC</name>
<evidence type="ECO:0000256" key="5">
    <source>
        <dbReference type="ARBA" id="ARBA00022692"/>
    </source>
</evidence>
<keyword evidence="5 9" id="KW-0812">Transmembrane</keyword>
<evidence type="ECO:0000256" key="9">
    <source>
        <dbReference type="RuleBase" id="RU003640"/>
    </source>
</evidence>
<dbReference type="Gene3D" id="1.20.58.1610">
    <property type="entry name" value="NADH:ubiquinone/plastoquinone oxidoreductase, chain 3"/>
    <property type="match status" value="1"/>
</dbReference>
<sequence>MIFVFIVSLLVMLVVCMSFYVVSMKKLNEMENMSVYECGFEGGVSSRVMFSYRFFLISILFLVFDVEVVLLIPFTFSVGGHKEMIFIFILLVGLIYELIYGSLEWL</sequence>
<evidence type="ECO:0000256" key="1">
    <source>
        <dbReference type="ARBA" id="ARBA00004370"/>
    </source>
</evidence>
<evidence type="ECO:0000256" key="8">
    <source>
        <dbReference type="ARBA" id="ARBA00049551"/>
    </source>
</evidence>